<evidence type="ECO:0000313" key="2">
    <source>
        <dbReference type="Proteomes" id="UP001152795"/>
    </source>
</evidence>
<name>A0A6S7JAB0_PARCT</name>
<organism evidence="1 2">
    <name type="scientific">Paramuricea clavata</name>
    <name type="common">Red gorgonian</name>
    <name type="synonym">Violescent sea-whip</name>
    <dbReference type="NCBI Taxonomy" id="317549"/>
    <lineage>
        <taxon>Eukaryota</taxon>
        <taxon>Metazoa</taxon>
        <taxon>Cnidaria</taxon>
        <taxon>Anthozoa</taxon>
        <taxon>Octocorallia</taxon>
        <taxon>Malacalcyonacea</taxon>
        <taxon>Plexauridae</taxon>
        <taxon>Paramuricea</taxon>
    </lineage>
</organism>
<dbReference type="EMBL" id="CACRXK020008158">
    <property type="protein sequence ID" value="CAB4014122.1"/>
    <property type="molecule type" value="Genomic_DNA"/>
</dbReference>
<protein>
    <submittedName>
        <fullName evidence="1">Uncharacterized protein</fullName>
    </submittedName>
</protein>
<sequence length="100" mass="11734">DRQSKENYRPISLLPSLSKICEKIVFVRLYNFLLEINFLNPFQSGFRPGDSTVNQLIFIVHKIHEALELGKEVRMVFLDISKAFDKVWHKGLLFKLERLG</sequence>
<feature type="non-terminal residue" evidence="1">
    <location>
        <position position="1"/>
    </location>
</feature>
<dbReference type="PANTHER" id="PTHR19446">
    <property type="entry name" value="REVERSE TRANSCRIPTASES"/>
    <property type="match status" value="1"/>
</dbReference>
<feature type="non-terminal residue" evidence="1">
    <location>
        <position position="100"/>
    </location>
</feature>
<keyword evidence="2" id="KW-1185">Reference proteome</keyword>
<reference evidence="1" key="1">
    <citation type="submission" date="2020-04" db="EMBL/GenBank/DDBJ databases">
        <authorList>
            <person name="Alioto T."/>
            <person name="Alioto T."/>
            <person name="Gomez Garrido J."/>
        </authorList>
    </citation>
    <scope>NUCLEOTIDE SEQUENCE</scope>
    <source>
        <strain evidence="1">A484AB</strain>
    </source>
</reference>
<dbReference type="Pfam" id="PF00078">
    <property type="entry name" value="RVT_1"/>
    <property type="match status" value="1"/>
</dbReference>
<dbReference type="OrthoDB" id="6437545at2759"/>
<comment type="caution">
    <text evidence="1">The sequence shown here is derived from an EMBL/GenBank/DDBJ whole genome shotgun (WGS) entry which is preliminary data.</text>
</comment>
<dbReference type="Proteomes" id="UP001152795">
    <property type="component" value="Unassembled WGS sequence"/>
</dbReference>
<dbReference type="InterPro" id="IPR000477">
    <property type="entry name" value="RT_dom"/>
</dbReference>
<gene>
    <name evidence="1" type="ORF">PACLA_8A057836</name>
</gene>
<accession>A0A6S7JAB0</accession>
<dbReference type="InterPro" id="IPR043502">
    <property type="entry name" value="DNA/RNA_pol_sf"/>
</dbReference>
<dbReference type="CDD" id="cd01650">
    <property type="entry name" value="RT_nLTR_like"/>
    <property type="match status" value="1"/>
</dbReference>
<proteinExistence type="predicted"/>
<evidence type="ECO:0000313" key="1">
    <source>
        <dbReference type="EMBL" id="CAB4014122.1"/>
    </source>
</evidence>
<dbReference type="AlphaFoldDB" id="A0A6S7JAB0"/>
<dbReference type="PROSITE" id="PS50878">
    <property type="entry name" value="RT_POL"/>
    <property type="match status" value="1"/>
</dbReference>
<dbReference type="SUPFAM" id="SSF56672">
    <property type="entry name" value="DNA/RNA polymerases"/>
    <property type="match status" value="1"/>
</dbReference>